<reference evidence="3 4" key="1">
    <citation type="journal article" date="2018" name="BMC Genomics">
        <title>Genomic evidence for intraspecific hybridization in a clonal and extremely halotolerant yeast.</title>
        <authorList>
            <person name="Gostincar C."/>
            <person name="Stajich J.E."/>
            <person name="Zupancic J."/>
            <person name="Zalar P."/>
            <person name="Gunde-Cimerman N."/>
        </authorList>
    </citation>
    <scope>NUCLEOTIDE SEQUENCE [LARGE SCALE GENOMIC DNA]</scope>
    <source>
        <strain evidence="1 3">EXF-10513</strain>
        <strain evidence="2 4">EXF-171</strain>
    </source>
</reference>
<evidence type="ECO:0000313" key="1">
    <source>
        <dbReference type="EMBL" id="RMY95645.1"/>
    </source>
</evidence>
<comment type="caution">
    <text evidence="1">The sequence shown here is derived from an EMBL/GenBank/DDBJ whole genome shotgun (WGS) entry which is preliminary data.</text>
</comment>
<gene>
    <name evidence="2" type="ORF">D0862_04143</name>
    <name evidence="1" type="ORF">D0864_05300</name>
</gene>
<evidence type="ECO:0000313" key="4">
    <source>
        <dbReference type="Proteomes" id="UP000281468"/>
    </source>
</evidence>
<protein>
    <submittedName>
        <fullName evidence="1">Uncharacterized protein</fullName>
    </submittedName>
</protein>
<dbReference type="EMBL" id="QWIO01000487">
    <property type="protein sequence ID" value="RMY95645.1"/>
    <property type="molecule type" value="Genomic_DNA"/>
</dbReference>
<dbReference type="Proteomes" id="UP000281468">
    <property type="component" value="Unassembled WGS sequence"/>
</dbReference>
<accession>A0A3M7G3E4</accession>
<organism evidence="1 3">
    <name type="scientific">Hortaea werneckii</name>
    <name type="common">Black yeast</name>
    <name type="synonym">Cladosporium werneckii</name>
    <dbReference type="NCBI Taxonomy" id="91943"/>
    <lineage>
        <taxon>Eukaryota</taxon>
        <taxon>Fungi</taxon>
        <taxon>Dikarya</taxon>
        <taxon>Ascomycota</taxon>
        <taxon>Pezizomycotina</taxon>
        <taxon>Dothideomycetes</taxon>
        <taxon>Dothideomycetidae</taxon>
        <taxon>Mycosphaerellales</taxon>
        <taxon>Teratosphaeriaceae</taxon>
        <taxon>Hortaea</taxon>
    </lineage>
</organism>
<evidence type="ECO:0000313" key="2">
    <source>
        <dbReference type="EMBL" id="RMZ07893.1"/>
    </source>
</evidence>
<dbReference type="EMBL" id="QWIQ01000097">
    <property type="protein sequence ID" value="RMZ07893.1"/>
    <property type="molecule type" value="Genomic_DNA"/>
</dbReference>
<dbReference type="Proteomes" id="UP000269539">
    <property type="component" value="Unassembled WGS sequence"/>
</dbReference>
<dbReference type="VEuPathDB" id="FungiDB:BTJ68_11102"/>
<evidence type="ECO:0000313" key="3">
    <source>
        <dbReference type="Proteomes" id="UP000269539"/>
    </source>
</evidence>
<proteinExistence type="predicted"/>
<dbReference type="OrthoDB" id="4456803at2759"/>
<name>A0A3M7G3E4_HORWE</name>
<dbReference type="AlphaFoldDB" id="A0A3M7G3E4"/>
<sequence>MPPLLFVTARLSSDRINTFLSSHQSIRDVAYNSMLSLVRDQSTSVGDLKEATEPPIDDGQFQSGFIGSNDEDLWKHLARLTSEEADRPGAITIERDIMFALDDISNDKDTIAVLWKRTRGKREFYKWRVVSRFVPLVIADLLVQQSDEVDMVYIRCDVKDEDGTLDMKKVKEMIGEPWTYD</sequence>